<evidence type="ECO:0000259" key="5">
    <source>
        <dbReference type="Pfam" id="PF07992"/>
    </source>
</evidence>
<protein>
    <submittedName>
        <fullName evidence="7">FAD-dependent oxidoreductase</fullName>
    </submittedName>
</protein>
<accession>A0ABU4RM19</accession>
<keyword evidence="8" id="KW-1185">Reference proteome</keyword>
<dbReference type="InterPro" id="IPR050260">
    <property type="entry name" value="FAD-bd_OxRdtase"/>
</dbReference>
<comment type="caution">
    <text evidence="7">The sequence shown here is derived from an EMBL/GenBank/DDBJ whole genome shotgun (WGS) entry which is preliminary data.</text>
</comment>
<reference evidence="7 8" key="1">
    <citation type="submission" date="2023-11" db="EMBL/GenBank/DDBJ databases">
        <authorList>
            <person name="Bao R."/>
        </authorList>
    </citation>
    <scope>NUCLEOTIDE SEQUENCE [LARGE SCALE GENOMIC DNA]</scope>
    <source>
        <strain evidence="7 8">PJ23</strain>
    </source>
</reference>
<dbReference type="PANTHER" id="PTHR43429">
    <property type="entry name" value="PYRIDINE NUCLEOTIDE-DISULFIDE OXIDOREDUCTASE DOMAIN-CONTAINING"/>
    <property type="match status" value="1"/>
</dbReference>
<dbReference type="EMBL" id="JAXAFJ010000003">
    <property type="protein sequence ID" value="MDX6805866.1"/>
    <property type="molecule type" value="Genomic_DNA"/>
</dbReference>
<evidence type="ECO:0000256" key="1">
    <source>
        <dbReference type="ARBA" id="ARBA00001974"/>
    </source>
</evidence>
<comment type="cofactor">
    <cofactor evidence="1">
        <name>FAD</name>
        <dbReference type="ChEBI" id="CHEBI:57692"/>
    </cofactor>
</comment>
<dbReference type="Gene3D" id="3.50.50.60">
    <property type="entry name" value="FAD/NAD(P)-binding domain"/>
    <property type="match status" value="2"/>
</dbReference>
<dbReference type="InterPro" id="IPR016156">
    <property type="entry name" value="FAD/NAD-linked_Rdtase_dimer_sf"/>
</dbReference>
<dbReference type="PRINTS" id="PR00368">
    <property type="entry name" value="FADPNR"/>
</dbReference>
<dbReference type="Gene3D" id="3.30.390.30">
    <property type="match status" value="1"/>
</dbReference>
<gene>
    <name evidence="7" type="ORF">SCD90_07305</name>
</gene>
<dbReference type="Pfam" id="PF07992">
    <property type="entry name" value="Pyr_redox_2"/>
    <property type="match status" value="1"/>
</dbReference>
<dbReference type="PRINTS" id="PR00411">
    <property type="entry name" value="PNDRDTASEI"/>
</dbReference>
<evidence type="ECO:0000313" key="7">
    <source>
        <dbReference type="EMBL" id="MDX6805866.1"/>
    </source>
</evidence>
<dbReference type="InterPro" id="IPR023753">
    <property type="entry name" value="FAD/NAD-binding_dom"/>
</dbReference>
<keyword evidence="3" id="KW-0285">Flavoprotein</keyword>
<feature type="domain" description="NADH-rubredoxin oxidoreductase C-terminal" evidence="6">
    <location>
        <begin position="324"/>
        <end position="391"/>
    </location>
</feature>
<dbReference type="Pfam" id="PF18267">
    <property type="entry name" value="Rubredoxin_C"/>
    <property type="match status" value="1"/>
</dbReference>
<evidence type="ECO:0000256" key="3">
    <source>
        <dbReference type="ARBA" id="ARBA00022630"/>
    </source>
</evidence>
<organism evidence="7 8">
    <name type="scientific">Terrihabitans rhizophilus</name>
    <dbReference type="NCBI Taxonomy" id="3092662"/>
    <lineage>
        <taxon>Bacteria</taxon>
        <taxon>Pseudomonadati</taxon>
        <taxon>Pseudomonadota</taxon>
        <taxon>Alphaproteobacteria</taxon>
        <taxon>Hyphomicrobiales</taxon>
        <taxon>Terrihabitans</taxon>
    </lineage>
</organism>
<evidence type="ECO:0000259" key="6">
    <source>
        <dbReference type="Pfam" id="PF18267"/>
    </source>
</evidence>
<comment type="similarity">
    <text evidence="2">Belongs to the FAD-dependent oxidoreductase family.</text>
</comment>
<evidence type="ECO:0000256" key="4">
    <source>
        <dbReference type="ARBA" id="ARBA00022827"/>
    </source>
</evidence>
<sequence length="411" mass="42997">MTNPSASAGPAEHLVVVGNGMAGIRTVEDVLRRAPGRFRITVIGAEPHAAYNRVMLSPVLAGEKRFADIISHGREWYAANGVQLRTGTPVTGVDRDAKTLCLGDSETLDYDRLVLATGSHAVVLPVPGRDLPGVIAFRDAADVDAMLAAARPGARAVVIGGGLLGLEAANGLLQRGMAVTVLHLMPHLMERQLDAEAASLLRAELEGRGIAVLTSAVTEDIFGAGRAEGVRLADGRVLAADLVVMAVGVRPNADLARAAGLDVGRGVIVDDHMQTSDPSILAVGECVEHAGACYGLVAPLYDMAAVLADTLAGTKRAYLPAATATRLKVTGIDLFSAGDFAPGADREEVVLRDPARGVYRRLVLRDDRLVGAVLYGDTMDGNFFFDLIASGADISRQRDDLIFGPLLCAAA</sequence>
<name>A0ABU4RM19_9HYPH</name>
<feature type="domain" description="FAD/NAD(P)-binding" evidence="5">
    <location>
        <begin position="13"/>
        <end position="287"/>
    </location>
</feature>
<keyword evidence="4" id="KW-0274">FAD</keyword>
<proteinExistence type="inferred from homology"/>
<dbReference type="SUPFAM" id="SSF51905">
    <property type="entry name" value="FAD/NAD(P)-binding domain"/>
    <property type="match status" value="2"/>
</dbReference>
<evidence type="ECO:0000256" key="2">
    <source>
        <dbReference type="ARBA" id="ARBA00006442"/>
    </source>
</evidence>
<evidence type="ECO:0000313" key="8">
    <source>
        <dbReference type="Proteomes" id="UP001274321"/>
    </source>
</evidence>
<dbReference type="PANTHER" id="PTHR43429:SF3">
    <property type="entry name" value="NITRITE REDUCTASE [NAD(P)H]"/>
    <property type="match status" value="1"/>
</dbReference>
<dbReference type="InterPro" id="IPR041575">
    <property type="entry name" value="Rubredoxin_C"/>
</dbReference>
<dbReference type="RefSeq" id="WP_319843989.1">
    <property type="nucleotide sequence ID" value="NZ_JAXAFJ010000003.1"/>
</dbReference>
<dbReference type="Proteomes" id="UP001274321">
    <property type="component" value="Unassembled WGS sequence"/>
</dbReference>
<dbReference type="InterPro" id="IPR036188">
    <property type="entry name" value="FAD/NAD-bd_sf"/>
</dbReference>